<name>A0A6P8M499_BOMIM</name>
<organism evidence="2 3">
    <name type="scientific">Bombus impatiens</name>
    <name type="common">Bumblebee</name>
    <dbReference type="NCBI Taxonomy" id="132113"/>
    <lineage>
        <taxon>Eukaryota</taxon>
        <taxon>Metazoa</taxon>
        <taxon>Ecdysozoa</taxon>
        <taxon>Arthropoda</taxon>
        <taxon>Hexapoda</taxon>
        <taxon>Insecta</taxon>
        <taxon>Pterygota</taxon>
        <taxon>Neoptera</taxon>
        <taxon>Endopterygota</taxon>
        <taxon>Hymenoptera</taxon>
        <taxon>Apocrita</taxon>
        <taxon>Aculeata</taxon>
        <taxon>Apoidea</taxon>
        <taxon>Anthophila</taxon>
        <taxon>Apidae</taxon>
        <taxon>Bombus</taxon>
        <taxon>Pyrobombus</taxon>
    </lineage>
</organism>
<dbReference type="RefSeq" id="XP_033180206.1">
    <property type="nucleotide sequence ID" value="XM_033324315.1"/>
</dbReference>
<evidence type="ECO:0000256" key="1">
    <source>
        <dbReference type="SAM" id="MobiDB-lite"/>
    </source>
</evidence>
<feature type="region of interest" description="Disordered" evidence="1">
    <location>
        <begin position="32"/>
        <end position="67"/>
    </location>
</feature>
<dbReference type="OrthoDB" id="5815793at2759"/>
<dbReference type="GeneID" id="117152454"/>
<dbReference type="Proteomes" id="UP000515180">
    <property type="component" value="Unplaced"/>
</dbReference>
<dbReference type="AlphaFoldDB" id="A0A6P8M499"/>
<protein>
    <submittedName>
        <fullName evidence="3">Protein tiptop-like</fullName>
    </submittedName>
</protein>
<feature type="compositionally biased region" description="Low complexity" evidence="1">
    <location>
        <begin position="34"/>
        <end position="51"/>
    </location>
</feature>
<reference evidence="3" key="1">
    <citation type="submission" date="2025-08" db="UniProtKB">
        <authorList>
            <consortium name="RefSeq"/>
        </authorList>
    </citation>
    <scope>IDENTIFICATION</scope>
</reference>
<gene>
    <name evidence="3" type="primary">LOC117152454</name>
</gene>
<accession>A0A6P8M499</accession>
<evidence type="ECO:0000313" key="2">
    <source>
        <dbReference type="Proteomes" id="UP000515180"/>
    </source>
</evidence>
<evidence type="ECO:0000313" key="3">
    <source>
        <dbReference type="RefSeq" id="XP_033180206.1"/>
    </source>
</evidence>
<proteinExistence type="predicted"/>
<sequence length="67" mass="7668">MGTSILKRLGIDESVDYTKPLVDPQTMNLLRSYQQQHQHQQQQQHYATSTAARRERSGSEAAVEPTR</sequence>
<keyword evidence="2" id="KW-1185">Reference proteome</keyword>